<dbReference type="Pfam" id="PF13639">
    <property type="entry name" value="zf-RING_2"/>
    <property type="match status" value="1"/>
</dbReference>
<dbReference type="PANTHER" id="PTHR46913:SF1">
    <property type="entry name" value="RING-H2 FINGER PROTEIN ATL16"/>
    <property type="match status" value="1"/>
</dbReference>
<dbReference type="AlphaFoldDB" id="A0A1R3INA9"/>
<protein>
    <recommendedName>
        <fullName evidence="4">RING-type E3 ubiquitin transferase</fullName>
        <ecNumber evidence="4">2.3.2.27</ecNumber>
    </recommendedName>
</protein>
<dbReference type="Gene3D" id="3.30.40.10">
    <property type="entry name" value="Zinc/RING finger domain, C3HC4 (zinc finger)"/>
    <property type="match status" value="1"/>
</dbReference>
<comment type="caution">
    <text evidence="18">The sequence shown here is derived from an EMBL/GenBank/DDBJ whole genome shotgun (WGS) entry which is preliminary data.</text>
</comment>
<evidence type="ECO:0000256" key="2">
    <source>
        <dbReference type="ARBA" id="ARBA00004167"/>
    </source>
</evidence>
<dbReference type="EC" id="2.3.2.27" evidence="4"/>
<evidence type="ECO:0000256" key="5">
    <source>
        <dbReference type="ARBA" id="ARBA00022679"/>
    </source>
</evidence>
<keyword evidence="12 16" id="KW-0472">Membrane</keyword>
<evidence type="ECO:0000256" key="9">
    <source>
        <dbReference type="ARBA" id="ARBA00022786"/>
    </source>
</evidence>
<feature type="compositionally biased region" description="Basic and acidic residues" evidence="15">
    <location>
        <begin position="161"/>
        <end position="170"/>
    </location>
</feature>
<keyword evidence="7" id="KW-0479">Metal-binding</keyword>
<keyword evidence="8 14" id="KW-0863">Zinc-finger</keyword>
<evidence type="ECO:0000313" key="18">
    <source>
        <dbReference type="EMBL" id="OMO84041.1"/>
    </source>
</evidence>
<dbReference type="InterPro" id="IPR044600">
    <property type="entry name" value="ATL1/ATL16-like"/>
</dbReference>
<dbReference type="FunFam" id="3.30.40.10:FF:000187">
    <property type="entry name" value="E3 ubiquitin-protein ligase ATL6"/>
    <property type="match status" value="1"/>
</dbReference>
<feature type="region of interest" description="Disordered" evidence="15">
    <location>
        <begin position="143"/>
        <end position="184"/>
    </location>
</feature>
<evidence type="ECO:0000313" key="19">
    <source>
        <dbReference type="Proteomes" id="UP000187203"/>
    </source>
</evidence>
<sequence length="298" mass="32867">MDSTHATAPPSGGSFLTPLLISLAGVLASSLAIVAYHMLLVKYCLRRREQDIGNPRVPSHIEIGFTNGVEKKILETIPILSFSKEIGKQLHTDQTECVVCLVELEEGDTVRLLPNCKHVFHVPCIDNWFQAHSSCPVCRTRVSSETTNPSLNPSPGDENGGELRVHHDLPESEGQDCDDVANTTSSGVQIQSKSSLRHCVSLVFPGETKPKHLVTGLRRSLSVDQFYILINLAEENYEKGSSSHDDLPSISNKIKSLTMSNSCKVRSMKQLDRMSSLLRSFSHLRVGRNSNSYGILPY</sequence>
<feature type="domain" description="RING-type" evidence="17">
    <location>
        <begin position="97"/>
        <end position="139"/>
    </location>
</feature>
<dbReference type="PROSITE" id="PS50089">
    <property type="entry name" value="ZF_RING_2"/>
    <property type="match status" value="1"/>
</dbReference>
<dbReference type="UniPathway" id="UPA00143"/>
<dbReference type="GO" id="GO:0016567">
    <property type="term" value="P:protein ubiquitination"/>
    <property type="evidence" value="ECO:0007669"/>
    <property type="project" value="UniProtKB-UniPathway"/>
</dbReference>
<evidence type="ECO:0000256" key="1">
    <source>
        <dbReference type="ARBA" id="ARBA00000900"/>
    </source>
</evidence>
<name>A0A1R3INA9_9ROSI</name>
<feature type="compositionally biased region" description="Polar residues" evidence="15">
    <location>
        <begin position="143"/>
        <end position="153"/>
    </location>
</feature>
<gene>
    <name evidence="18" type="ORF">COLO4_22252</name>
</gene>
<keyword evidence="10" id="KW-0862">Zinc</keyword>
<proteinExistence type="inferred from homology"/>
<evidence type="ECO:0000256" key="8">
    <source>
        <dbReference type="ARBA" id="ARBA00022771"/>
    </source>
</evidence>
<keyword evidence="6 16" id="KW-0812">Transmembrane</keyword>
<dbReference type="EMBL" id="AWUE01017895">
    <property type="protein sequence ID" value="OMO84041.1"/>
    <property type="molecule type" value="Genomic_DNA"/>
</dbReference>
<dbReference type="PANTHER" id="PTHR46913">
    <property type="entry name" value="RING-H2 FINGER PROTEIN ATL16"/>
    <property type="match status" value="1"/>
</dbReference>
<dbReference type="OrthoDB" id="8062037at2759"/>
<feature type="transmembrane region" description="Helical" evidence="16">
    <location>
        <begin position="20"/>
        <end position="41"/>
    </location>
</feature>
<evidence type="ECO:0000256" key="14">
    <source>
        <dbReference type="PROSITE-ProRule" id="PRU00175"/>
    </source>
</evidence>
<dbReference type="Proteomes" id="UP000187203">
    <property type="component" value="Unassembled WGS sequence"/>
</dbReference>
<dbReference type="InterPro" id="IPR001841">
    <property type="entry name" value="Znf_RING"/>
</dbReference>
<dbReference type="STRING" id="93759.A0A1R3INA9"/>
<dbReference type="GO" id="GO:0016020">
    <property type="term" value="C:membrane"/>
    <property type="evidence" value="ECO:0007669"/>
    <property type="project" value="UniProtKB-SubCell"/>
</dbReference>
<dbReference type="SUPFAM" id="SSF57850">
    <property type="entry name" value="RING/U-box"/>
    <property type="match status" value="1"/>
</dbReference>
<evidence type="ECO:0000256" key="3">
    <source>
        <dbReference type="ARBA" id="ARBA00004906"/>
    </source>
</evidence>
<dbReference type="GO" id="GO:0061630">
    <property type="term" value="F:ubiquitin protein ligase activity"/>
    <property type="evidence" value="ECO:0007669"/>
    <property type="project" value="UniProtKB-EC"/>
</dbReference>
<keyword evidence="19" id="KW-1185">Reference proteome</keyword>
<dbReference type="SMART" id="SM00184">
    <property type="entry name" value="RING"/>
    <property type="match status" value="1"/>
</dbReference>
<dbReference type="InterPro" id="IPR013083">
    <property type="entry name" value="Znf_RING/FYVE/PHD"/>
</dbReference>
<evidence type="ECO:0000256" key="16">
    <source>
        <dbReference type="SAM" id="Phobius"/>
    </source>
</evidence>
<evidence type="ECO:0000256" key="10">
    <source>
        <dbReference type="ARBA" id="ARBA00022833"/>
    </source>
</evidence>
<keyword evidence="11 16" id="KW-1133">Transmembrane helix</keyword>
<evidence type="ECO:0000256" key="11">
    <source>
        <dbReference type="ARBA" id="ARBA00022989"/>
    </source>
</evidence>
<evidence type="ECO:0000256" key="15">
    <source>
        <dbReference type="SAM" id="MobiDB-lite"/>
    </source>
</evidence>
<comment type="catalytic activity">
    <reaction evidence="1">
        <text>S-ubiquitinyl-[E2 ubiquitin-conjugating enzyme]-L-cysteine + [acceptor protein]-L-lysine = [E2 ubiquitin-conjugating enzyme]-L-cysteine + N(6)-ubiquitinyl-[acceptor protein]-L-lysine.</text>
        <dbReference type="EC" id="2.3.2.27"/>
    </reaction>
</comment>
<accession>A0A1R3INA9</accession>
<comment type="subcellular location">
    <subcellularLocation>
        <location evidence="2">Membrane</location>
        <topology evidence="2">Single-pass membrane protein</topology>
    </subcellularLocation>
</comment>
<keyword evidence="5" id="KW-0808">Transferase</keyword>
<evidence type="ECO:0000256" key="7">
    <source>
        <dbReference type="ARBA" id="ARBA00022723"/>
    </source>
</evidence>
<evidence type="ECO:0000256" key="6">
    <source>
        <dbReference type="ARBA" id="ARBA00022692"/>
    </source>
</evidence>
<comment type="pathway">
    <text evidence="3">Protein modification; protein ubiquitination.</text>
</comment>
<organism evidence="18 19">
    <name type="scientific">Corchorus olitorius</name>
    <dbReference type="NCBI Taxonomy" id="93759"/>
    <lineage>
        <taxon>Eukaryota</taxon>
        <taxon>Viridiplantae</taxon>
        <taxon>Streptophyta</taxon>
        <taxon>Embryophyta</taxon>
        <taxon>Tracheophyta</taxon>
        <taxon>Spermatophyta</taxon>
        <taxon>Magnoliopsida</taxon>
        <taxon>eudicotyledons</taxon>
        <taxon>Gunneridae</taxon>
        <taxon>Pentapetalae</taxon>
        <taxon>rosids</taxon>
        <taxon>malvids</taxon>
        <taxon>Malvales</taxon>
        <taxon>Malvaceae</taxon>
        <taxon>Grewioideae</taxon>
        <taxon>Apeibeae</taxon>
        <taxon>Corchorus</taxon>
    </lineage>
</organism>
<reference evidence="19" key="1">
    <citation type="submission" date="2013-09" db="EMBL/GenBank/DDBJ databases">
        <title>Corchorus olitorius genome sequencing.</title>
        <authorList>
            <person name="Alam M."/>
            <person name="Haque M.S."/>
            <person name="Islam M.S."/>
            <person name="Emdad E.M."/>
            <person name="Islam M.M."/>
            <person name="Ahmed B."/>
            <person name="Halim A."/>
            <person name="Hossen Q.M.M."/>
            <person name="Hossain M.Z."/>
            <person name="Ahmed R."/>
            <person name="Khan M.M."/>
            <person name="Islam R."/>
            <person name="Rashid M.M."/>
            <person name="Khan S.A."/>
            <person name="Rahman M.S."/>
            <person name="Alam M."/>
            <person name="Yahiya A.S."/>
            <person name="Khan M.S."/>
            <person name="Azam M.S."/>
            <person name="Haque T."/>
            <person name="Lashkar M.Z.H."/>
            <person name="Akhand A.I."/>
            <person name="Morshed G."/>
            <person name="Roy S."/>
            <person name="Uddin K.S."/>
            <person name="Rabeya T."/>
            <person name="Hossain A.S."/>
            <person name="Chowdhury A."/>
            <person name="Snigdha A.R."/>
            <person name="Mortoza M.S."/>
            <person name="Matin S.A."/>
            <person name="Hoque S.M.E."/>
            <person name="Islam M.K."/>
            <person name="Roy D.K."/>
            <person name="Haider R."/>
            <person name="Moosa M.M."/>
            <person name="Elias S.M."/>
            <person name="Hasan A.M."/>
            <person name="Jahan S."/>
            <person name="Shafiuddin M."/>
            <person name="Mahmood N."/>
            <person name="Shommy N.S."/>
        </authorList>
    </citation>
    <scope>NUCLEOTIDE SEQUENCE [LARGE SCALE GENOMIC DNA]</scope>
    <source>
        <strain evidence="19">cv. O-4</strain>
    </source>
</reference>
<keyword evidence="9" id="KW-0833">Ubl conjugation pathway</keyword>
<evidence type="ECO:0000259" key="17">
    <source>
        <dbReference type="PROSITE" id="PS50089"/>
    </source>
</evidence>
<evidence type="ECO:0000256" key="12">
    <source>
        <dbReference type="ARBA" id="ARBA00023136"/>
    </source>
</evidence>
<evidence type="ECO:0000256" key="13">
    <source>
        <dbReference type="ARBA" id="ARBA00024209"/>
    </source>
</evidence>
<comment type="similarity">
    <text evidence="13">Belongs to the RING-type zinc finger family. ATL subfamily.</text>
</comment>
<dbReference type="CDD" id="cd16461">
    <property type="entry name" value="RING-H2_EL5-like"/>
    <property type="match status" value="1"/>
</dbReference>
<dbReference type="GO" id="GO:0008270">
    <property type="term" value="F:zinc ion binding"/>
    <property type="evidence" value="ECO:0007669"/>
    <property type="project" value="UniProtKB-KW"/>
</dbReference>
<evidence type="ECO:0000256" key="4">
    <source>
        <dbReference type="ARBA" id="ARBA00012483"/>
    </source>
</evidence>